<dbReference type="InterPro" id="IPR011538">
    <property type="entry name" value="Nuo51_FMN-bd"/>
</dbReference>
<evidence type="ECO:0000256" key="7">
    <source>
        <dbReference type="ARBA" id="ARBA00023014"/>
    </source>
</evidence>
<evidence type="ECO:0000259" key="10">
    <source>
        <dbReference type="Pfam" id="PF13375"/>
    </source>
</evidence>
<evidence type="ECO:0000256" key="1">
    <source>
        <dbReference type="ARBA" id="ARBA00022448"/>
    </source>
</evidence>
<name>A0A923LLI4_9FIRM</name>
<dbReference type="PANTHER" id="PTHR43034:SF2">
    <property type="entry name" value="ION-TRANSLOCATING OXIDOREDUCTASE COMPLEX SUBUNIT C"/>
    <property type="match status" value="1"/>
</dbReference>
<evidence type="ECO:0000256" key="5">
    <source>
        <dbReference type="ARBA" id="ARBA00022982"/>
    </source>
</evidence>
<dbReference type="SUPFAM" id="SSF142019">
    <property type="entry name" value="Nqo1 FMN-binding domain-like"/>
    <property type="match status" value="1"/>
</dbReference>
<dbReference type="PANTHER" id="PTHR43034">
    <property type="entry name" value="ION-TRANSLOCATING OXIDOREDUCTASE COMPLEX SUBUNIT C"/>
    <property type="match status" value="1"/>
</dbReference>
<sequence length="447" mass="48719">MDMKELSNILQQNGIVGAGGAGFPTYAKLDERAETIILNCAECEPLLRLHRQLLEKYAQEIVDTFHLIGKTVGAKEVIIGIKKAYKKTIAALEAVIGEYPEVKLGLLDEVYPAGDEVVLIYEVTGKVVRPGGLPIESGVAVFNVETVYNVYRALNDKMPVEDKLVSVVAEVEHPVTVRVPIGTPLDEVVALAGRVTTPNPVYFVGGPMMGNIGTGAQPVTKTTNAILVLPEDHYIIQKKLKKNSIDMKRAAACCCQCSMCTDLCPRHLLGHPIEPNKFMLAATCKDVQEPNIFINTMFCSSCGVCELYSCFQGLSPRSLMAEYKAGLRANGIRPPKVEAKPVGPEREFRKVPMERLMARLDLTKYNKEAPLDESEVPVKKVRILLSQHIGAPAMPIVKQGDKVTKGQMIAEPGKGLSVGIHASVNGTVSEVNEKYIIIETQEGRAGK</sequence>
<dbReference type="Pfam" id="PF10531">
    <property type="entry name" value="SLBB"/>
    <property type="match status" value="1"/>
</dbReference>
<reference evidence="11" key="1">
    <citation type="submission" date="2020-08" db="EMBL/GenBank/DDBJ databases">
        <title>Genome public.</title>
        <authorList>
            <person name="Liu C."/>
            <person name="Sun Q."/>
        </authorList>
    </citation>
    <scope>NUCLEOTIDE SEQUENCE</scope>
    <source>
        <strain evidence="11">NSJ-55</strain>
    </source>
</reference>
<dbReference type="InterPro" id="IPR019554">
    <property type="entry name" value="Soluble_ligand-bd"/>
</dbReference>
<feature type="domain" description="NADH-ubiquinone oxidoreductase 51kDa subunit FMN-binding" evidence="8">
    <location>
        <begin position="11"/>
        <end position="152"/>
    </location>
</feature>
<organism evidence="11 12">
    <name type="scientific">Mediterraneibacter hominis</name>
    <dbReference type="NCBI Taxonomy" id="2763054"/>
    <lineage>
        <taxon>Bacteria</taxon>
        <taxon>Bacillati</taxon>
        <taxon>Bacillota</taxon>
        <taxon>Clostridia</taxon>
        <taxon>Lachnospirales</taxon>
        <taxon>Lachnospiraceae</taxon>
        <taxon>Mediterraneibacter</taxon>
    </lineage>
</organism>
<dbReference type="GO" id="GO:0016020">
    <property type="term" value="C:membrane"/>
    <property type="evidence" value="ECO:0007669"/>
    <property type="project" value="InterPro"/>
</dbReference>
<keyword evidence="6" id="KW-0408">Iron</keyword>
<proteinExistence type="predicted"/>
<dbReference type="GO" id="GO:0009055">
    <property type="term" value="F:electron transfer activity"/>
    <property type="evidence" value="ECO:0007669"/>
    <property type="project" value="InterPro"/>
</dbReference>
<dbReference type="InterPro" id="IPR017054">
    <property type="entry name" value="PduS"/>
</dbReference>
<dbReference type="Gene3D" id="3.40.50.11540">
    <property type="entry name" value="NADH-ubiquinone oxidoreductase 51kDa subunit"/>
    <property type="match status" value="1"/>
</dbReference>
<dbReference type="SUPFAM" id="SSF46548">
    <property type="entry name" value="alpha-helical ferredoxin"/>
    <property type="match status" value="1"/>
</dbReference>
<keyword evidence="5" id="KW-0249">Electron transport</keyword>
<evidence type="ECO:0000256" key="2">
    <source>
        <dbReference type="ARBA" id="ARBA00022485"/>
    </source>
</evidence>
<dbReference type="GO" id="GO:0046872">
    <property type="term" value="F:metal ion binding"/>
    <property type="evidence" value="ECO:0007669"/>
    <property type="project" value="UniProtKB-KW"/>
</dbReference>
<dbReference type="InterPro" id="IPR010208">
    <property type="entry name" value="Ion_transpt_RnfC/RsxC"/>
</dbReference>
<keyword evidence="1" id="KW-0813">Transport</keyword>
<evidence type="ECO:0000256" key="4">
    <source>
        <dbReference type="ARBA" id="ARBA00022737"/>
    </source>
</evidence>
<keyword evidence="12" id="KW-1185">Reference proteome</keyword>
<feature type="domain" description="RnfC Barrel sandwich hybrid" evidence="10">
    <location>
        <begin position="366"/>
        <end position="437"/>
    </location>
</feature>
<keyword evidence="2" id="KW-0004">4Fe-4S</keyword>
<keyword evidence="3" id="KW-0479">Metal-binding</keyword>
<keyword evidence="7" id="KW-0411">Iron-sulfur</keyword>
<dbReference type="SUPFAM" id="SSF142984">
    <property type="entry name" value="Nqo1 middle domain-like"/>
    <property type="match status" value="1"/>
</dbReference>
<evidence type="ECO:0000313" key="11">
    <source>
        <dbReference type="EMBL" id="MBC5690439.1"/>
    </source>
</evidence>
<gene>
    <name evidence="11" type="ORF">H8S37_16110</name>
</gene>
<dbReference type="PROSITE" id="PS00198">
    <property type="entry name" value="4FE4S_FER_1"/>
    <property type="match status" value="1"/>
</dbReference>
<evidence type="ECO:0000256" key="3">
    <source>
        <dbReference type="ARBA" id="ARBA00022723"/>
    </source>
</evidence>
<dbReference type="Pfam" id="PF01512">
    <property type="entry name" value="Complex1_51K"/>
    <property type="match status" value="1"/>
</dbReference>
<dbReference type="Pfam" id="PF13534">
    <property type="entry name" value="Fer4_17"/>
    <property type="match status" value="1"/>
</dbReference>
<comment type="caution">
    <text evidence="11">The sequence shown here is derived from an EMBL/GenBank/DDBJ whole genome shotgun (WGS) entry which is preliminary data.</text>
</comment>
<dbReference type="Proteomes" id="UP000652477">
    <property type="component" value="Unassembled WGS sequence"/>
</dbReference>
<dbReference type="InterPro" id="IPR026902">
    <property type="entry name" value="RnfC_N"/>
</dbReference>
<evidence type="ECO:0000256" key="6">
    <source>
        <dbReference type="ARBA" id="ARBA00023004"/>
    </source>
</evidence>
<accession>A0A923LLI4</accession>
<keyword evidence="4" id="KW-0677">Repeat</keyword>
<dbReference type="Pfam" id="PF13375">
    <property type="entry name" value="RnfC_N"/>
    <property type="match status" value="1"/>
</dbReference>
<dbReference type="GO" id="GO:0051539">
    <property type="term" value="F:4 iron, 4 sulfur cluster binding"/>
    <property type="evidence" value="ECO:0007669"/>
    <property type="project" value="UniProtKB-KW"/>
</dbReference>
<dbReference type="InterPro" id="IPR037225">
    <property type="entry name" value="Nuo51_FMN-bd_sf"/>
</dbReference>
<evidence type="ECO:0000313" key="12">
    <source>
        <dbReference type="Proteomes" id="UP000652477"/>
    </source>
</evidence>
<protein>
    <submittedName>
        <fullName evidence="11">SLBB domain-containing protein</fullName>
    </submittedName>
</protein>
<dbReference type="AlphaFoldDB" id="A0A923LLI4"/>
<evidence type="ECO:0000259" key="8">
    <source>
        <dbReference type="Pfam" id="PF01512"/>
    </source>
</evidence>
<dbReference type="EMBL" id="JACOPF010000005">
    <property type="protein sequence ID" value="MBC5690439.1"/>
    <property type="molecule type" value="Genomic_DNA"/>
</dbReference>
<dbReference type="RefSeq" id="WP_186877211.1">
    <property type="nucleotide sequence ID" value="NZ_JACOPF010000005.1"/>
</dbReference>
<evidence type="ECO:0000259" key="9">
    <source>
        <dbReference type="Pfam" id="PF10531"/>
    </source>
</evidence>
<feature type="domain" description="Soluble ligand binding" evidence="9">
    <location>
        <begin position="167"/>
        <end position="210"/>
    </location>
</feature>
<dbReference type="InterPro" id="IPR017900">
    <property type="entry name" value="4Fe4S_Fe_S_CS"/>
</dbReference>
<dbReference type="PIRSF" id="PIRSF036408">
    <property type="entry name" value="PduS_prd"/>
    <property type="match status" value="1"/>
</dbReference>